<evidence type="ECO:0000259" key="2">
    <source>
        <dbReference type="SMART" id="SM00382"/>
    </source>
</evidence>
<dbReference type="Pfam" id="PF23232">
    <property type="entry name" value="AAA_lid_13"/>
    <property type="match status" value="1"/>
</dbReference>
<dbReference type="Proteomes" id="UP001286456">
    <property type="component" value="Unassembled WGS sequence"/>
</dbReference>
<gene>
    <name evidence="3" type="ORF">B0T19DRAFT_439608</name>
</gene>
<proteinExistence type="predicted"/>
<dbReference type="InterPro" id="IPR003593">
    <property type="entry name" value="AAA+_ATPase"/>
</dbReference>
<feature type="compositionally biased region" description="Polar residues" evidence="1">
    <location>
        <begin position="1045"/>
        <end position="1067"/>
    </location>
</feature>
<reference evidence="3" key="1">
    <citation type="journal article" date="2023" name="Mol. Phylogenet. Evol.">
        <title>Genome-scale phylogeny and comparative genomics of the fungal order Sordariales.</title>
        <authorList>
            <person name="Hensen N."/>
            <person name="Bonometti L."/>
            <person name="Westerberg I."/>
            <person name="Brannstrom I.O."/>
            <person name="Guillou S."/>
            <person name="Cros-Aarteil S."/>
            <person name="Calhoun S."/>
            <person name="Haridas S."/>
            <person name="Kuo A."/>
            <person name="Mondo S."/>
            <person name="Pangilinan J."/>
            <person name="Riley R."/>
            <person name="LaButti K."/>
            <person name="Andreopoulos B."/>
            <person name="Lipzen A."/>
            <person name="Chen C."/>
            <person name="Yan M."/>
            <person name="Daum C."/>
            <person name="Ng V."/>
            <person name="Clum A."/>
            <person name="Steindorff A."/>
            <person name="Ohm R.A."/>
            <person name="Martin F."/>
            <person name="Silar P."/>
            <person name="Natvig D.O."/>
            <person name="Lalanne C."/>
            <person name="Gautier V."/>
            <person name="Ament-Velasquez S.L."/>
            <person name="Kruys A."/>
            <person name="Hutchinson M.I."/>
            <person name="Powell A.J."/>
            <person name="Barry K."/>
            <person name="Miller A.N."/>
            <person name="Grigoriev I.V."/>
            <person name="Debuchy R."/>
            <person name="Gladieux P."/>
            <person name="Hiltunen Thoren M."/>
            <person name="Johannesson H."/>
        </authorList>
    </citation>
    <scope>NUCLEOTIDE SEQUENCE</scope>
    <source>
        <strain evidence="3">SMH4131-1</strain>
    </source>
</reference>
<feature type="compositionally biased region" description="Polar residues" evidence="1">
    <location>
        <begin position="996"/>
        <end position="1012"/>
    </location>
</feature>
<name>A0AAE0IYC8_9PEZI</name>
<dbReference type="Pfam" id="PF00004">
    <property type="entry name" value="AAA"/>
    <property type="match status" value="1"/>
</dbReference>
<sequence length="1135" mass="129138">MSNERSETMVVPNSPTESIGLFSPVEVTAKDLAVVTEVPVRSSENVSVAGDDQELRRPGPATVDPPATETATPLTEALAEDAESPDISVHDPETDTEKGEDGIDLPEPESEREIWRKRLSAREPILDYREVDFEHFKNRYGEDDGRHVIEVLKGTNSSLEEVWLERRRRRESAPLNPGGASQDAGETSWWQRIRINSWPILGHLKQVAGVEANWPQDTPRTFFRPFHSLIFYQEKMREALKTLEDKWGEVDKLDAAGDKEKAAELEATIRKAARAARKKAEQDEHDNAVAKGEKEDTRTERSGSVNGDEKKDDDAESDDGSSGDRILDSVTALRHMRCFVDVIDRKVLPLKDMFKDTSRTKVRFNDLTLLLQPGVIAYAPPSQARSYQTAWRVYHVKRTTWHSGQPDDIEQTSSDTVKVCCFYIDYDGVSYGVVKGKFQIQQYVGEKAVLDLPLYPMHYAEDRERIQHNLRAQGDLFQTFVKEKHLYYEGWTIPSGNPDTDEDAVHPEHIESAAILDFAEAFKHHPSWKPKLVPIGSRMDDWESGEDSFDLMHWSDRSRDELWFWINEKTQSKENIHFLMKNQYLSEVDKFVIAYRQGPVKELEGEEYSMLLPRRLVAYVLRERRFVQVDALSLRHLPKQDRLLKDLKINPGHKRMIRSLVKAHFRNREIQRERPLIGLNQDLIQGKGAGLFILLHGAPGVGKTATAEAIAQSNNKPLFPITCGDLGFTPKEVESELKEIFRLAHLWDCVLLLDEADIFLARRDMVNLKRNALVSVFLRVLEYYSGILFLTTNRVGILDEAFKSRIHVSLYYERLDLDRTLAIFDVNIRKLRAIEKEKAKQLKDSTFKEPPLRIESQKIRDFAERHFEETPDPARWNGRQIRNAFQIASSLARYDMRKTKADASDNDVESKAGGKLKGGEALDPEPVLDEKHFELVADAIERFDTYFHLATGTNDEDAARTEGYRDDAARHEDLVSHHPHHRQSYSDMRTPPSKLRGSNSTKGTDSAKNGKSSGRGQDRDFDDDNGGRRGASSKKGATGRGGGKDTSSVSSRQTNNRDFPAAASNSRRGGRNKYQSEEEEEEEEEEEVNSDEESPAATPKGRKEEKQGGGKSSRNARRRDDDDDDDDDDHDEDDD</sequence>
<reference evidence="3" key="2">
    <citation type="submission" date="2023-06" db="EMBL/GenBank/DDBJ databases">
        <authorList>
            <consortium name="Lawrence Berkeley National Laboratory"/>
            <person name="Haridas S."/>
            <person name="Hensen N."/>
            <person name="Bonometti L."/>
            <person name="Westerberg I."/>
            <person name="Brannstrom I.O."/>
            <person name="Guillou S."/>
            <person name="Cros-Aarteil S."/>
            <person name="Calhoun S."/>
            <person name="Kuo A."/>
            <person name="Mondo S."/>
            <person name="Pangilinan J."/>
            <person name="Riley R."/>
            <person name="Labutti K."/>
            <person name="Andreopoulos B."/>
            <person name="Lipzen A."/>
            <person name="Chen C."/>
            <person name="Yanf M."/>
            <person name="Daum C."/>
            <person name="Ng V."/>
            <person name="Clum A."/>
            <person name="Steindorff A."/>
            <person name="Ohm R."/>
            <person name="Martin F."/>
            <person name="Silar P."/>
            <person name="Natvig D."/>
            <person name="Lalanne C."/>
            <person name="Gautier V."/>
            <person name="Ament-Velasquez S.L."/>
            <person name="Kruys A."/>
            <person name="Hutchinson M.I."/>
            <person name="Powell A.J."/>
            <person name="Barry K."/>
            <person name="Miller A.N."/>
            <person name="Grigoriev I.V."/>
            <person name="Debuchy R."/>
            <person name="Gladieux P."/>
            <person name="Thoren M.H."/>
            <person name="Johannesson H."/>
        </authorList>
    </citation>
    <scope>NUCLEOTIDE SEQUENCE</scope>
    <source>
        <strain evidence="3">SMH4131-1</strain>
    </source>
</reference>
<feature type="compositionally biased region" description="Basic and acidic residues" evidence="1">
    <location>
        <begin position="900"/>
        <end position="920"/>
    </location>
</feature>
<dbReference type="SMART" id="SM00382">
    <property type="entry name" value="AAA"/>
    <property type="match status" value="1"/>
</dbReference>
<feature type="compositionally biased region" description="Basic and acidic residues" evidence="1">
    <location>
        <begin position="88"/>
        <end position="101"/>
    </location>
</feature>
<organism evidence="3 4">
    <name type="scientific">Cercophora scortea</name>
    <dbReference type="NCBI Taxonomy" id="314031"/>
    <lineage>
        <taxon>Eukaryota</taxon>
        <taxon>Fungi</taxon>
        <taxon>Dikarya</taxon>
        <taxon>Ascomycota</taxon>
        <taxon>Pezizomycotina</taxon>
        <taxon>Sordariomycetes</taxon>
        <taxon>Sordariomycetidae</taxon>
        <taxon>Sordariales</taxon>
        <taxon>Lasiosphaeriaceae</taxon>
        <taxon>Cercophora</taxon>
    </lineage>
</organism>
<feature type="compositionally biased region" description="Low complexity" evidence="1">
    <location>
        <begin position="64"/>
        <end position="77"/>
    </location>
</feature>
<dbReference type="InterPro" id="IPR056599">
    <property type="entry name" value="AAA_lid_fung"/>
</dbReference>
<feature type="region of interest" description="Disordered" evidence="1">
    <location>
        <begin position="975"/>
        <end position="1135"/>
    </location>
</feature>
<feature type="domain" description="AAA+ ATPase" evidence="2">
    <location>
        <begin position="689"/>
        <end position="816"/>
    </location>
</feature>
<evidence type="ECO:0000313" key="3">
    <source>
        <dbReference type="EMBL" id="KAK3332796.1"/>
    </source>
</evidence>
<dbReference type="InterPro" id="IPR003959">
    <property type="entry name" value="ATPase_AAA_core"/>
</dbReference>
<comment type="caution">
    <text evidence="3">The sequence shown here is derived from an EMBL/GenBank/DDBJ whole genome shotgun (WGS) entry which is preliminary data.</text>
</comment>
<accession>A0AAE0IYC8</accession>
<dbReference type="EMBL" id="JAUEPO010000002">
    <property type="protein sequence ID" value="KAK3332796.1"/>
    <property type="molecule type" value="Genomic_DNA"/>
</dbReference>
<dbReference type="PANTHER" id="PTHR46411:SF3">
    <property type="entry name" value="AAA+ ATPASE DOMAIN-CONTAINING PROTEIN"/>
    <property type="match status" value="1"/>
</dbReference>
<feature type="region of interest" description="Disordered" evidence="1">
    <location>
        <begin position="900"/>
        <end position="925"/>
    </location>
</feature>
<feature type="compositionally biased region" description="Acidic residues" evidence="1">
    <location>
        <begin position="1121"/>
        <end position="1135"/>
    </location>
</feature>
<dbReference type="GO" id="GO:0005524">
    <property type="term" value="F:ATP binding"/>
    <property type="evidence" value="ECO:0007669"/>
    <property type="project" value="InterPro"/>
</dbReference>
<dbReference type="InterPro" id="IPR027417">
    <property type="entry name" value="P-loop_NTPase"/>
</dbReference>
<dbReference type="Pfam" id="PF22942">
    <property type="entry name" value="DUF7025"/>
    <property type="match status" value="1"/>
</dbReference>
<dbReference type="InterPro" id="IPR054289">
    <property type="entry name" value="DUF7025"/>
</dbReference>
<dbReference type="CDD" id="cd19481">
    <property type="entry name" value="RecA-like_protease"/>
    <property type="match status" value="1"/>
</dbReference>
<dbReference type="GO" id="GO:0016887">
    <property type="term" value="F:ATP hydrolysis activity"/>
    <property type="evidence" value="ECO:0007669"/>
    <property type="project" value="InterPro"/>
</dbReference>
<keyword evidence="4" id="KW-1185">Reference proteome</keyword>
<evidence type="ECO:0000256" key="1">
    <source>
        <dbReference type="SAM" id="MobiDB-lite"/>
    </source>
</evidence>
<dbReference type="PANTHER" id="PTHR46411">
    <property type="entry name" value="FAMILY ATPASE, PUTATIVE-RELATED"/>
    <property type="match status" value="1"/>
</dbReference>
<feature type="compositionally biased region" description="Acidic residues" evidence="1">
    <location>
        <begin position="1077"/>
        <end position="1094"/>
    </location>
</feature>
<evidence type="ECO:0000313" key="4">
    <source>
        <dbReference type="Proteomes" id="UP001286456"/>
    </source>
</evidence>
<dbReference type="Gene3D" id="3.40.50.300">
    <property type="entry name" value="P-loop containing nucleotide triphosphate hydrolases"/>
    <property type="match status" value="1"/>
</dbReference>
<feature type="region of interest" description="Disordered" evidence="1">
    <location>
        <begin position="39"/>
        <end position="109"/>
    </location>
</feature>
<protein>
    <recommendedName>
        <fullName evidence="2">AAA+ ATPase domain-containing protein</fullName>
    </recommendedName>
</protein>
<feature type="region of interest" description="Disordered" evidence="1">
    <location>
        <begin position="276"/>
        <end position="325"/>
    </location>
</feature>
<feature type="compositionally biased region" description="Basic and acidic residues" evidence="1">
    <location>
        <begin position="278"/>
        <end position="313"/>
    </location>
</feature>
<dbReference type="AlphaFoldDB" id="A0AAE0IYC8"/>
<dbReference type="SUPFAM" id="SSF52540">
    <property type="entry name" value="P-loop containing nucleoside triphosphate hydrolases"/>
    <property type="match status" value="1"/>
</dbReference>